<evidence type="ECO:0000313" key="2">
    <source>
        <dbReference type="Proteomes" id="UP001164743"/>
    </source>
</evidence>
<dbReference type="Proteomes" id="UP001164743">
    <property type="component" value="Chromosome 3A"/>
</dbReference>
<organism evidence="1 2">
    <name type="scientific">Puccinia triticina</name>
    <dbReference type="NCBI Taxonomy" id="208348"/>
    <lineage>
        <taxon>Eukaryota</taxon>
        <taxon>Fungi</taxon>
        <taxon>Dikarya</taxon>
        <taxon>Basidiomycota</taxon>
        <taxon>Pucciniomycotina</taxon>
        <taxon>Pucciniomycetes</taxon>
        <taxon>Pucciniales</taxon>
        <taxon>Pucciniaceae</taxon>
        <taxon>Puccinia</taxon>
    </lineage>
</organism>
<dbReference type="GeneID" id="77808461"/>
<proteinExistence type="predicted"/>
<protein>
    <submittedName>
        <fullName evidence="1">Uncharacterized protein</fullName>
    </submittedName>
</protein>
<evidence type="ECO:0000313" key="1">
    <source>
        <dbReference type="EMBL" id="WAQ83216.1"/>
    </source>
</evidence>
<gene>
    <name evidence="1" type="ORF">PtA15_3A585</name>
</gene>
<dbReference type="RefSeq" id="XP_053018771.1">
    <property type="nucleotide sequence ID" value="XM_053167566.1"/>
</dbReference>
<accession>A0ABY7CGE5</accession>
<sequence>MDAANNNILGLIAPEVDNRDQSTRTLDPKASLFRPGAKEHYLRNAFNLELNLVDPDATNGTVVIKSSLKRKCTGEEIALDKPNKKVTFDLPSDTESSCGSSTGGSFLDWCQFHADAESNNFELQSLCLDGTDMLADNEKSCLDTPRKQP</sequence>
<reference evidence="1" key="1">
    <citation type="submission" date="2022-10" db="EMBL/GenBank/DDBJ databases">
        <title>Puccinia triticina Genome sequencing and assembly.</title>
        <authorList>
            <person name="Li C."/>
        </authorList>
    </citation>
    <scope>NUCLEOTIDE SEQUENCE</scope>
    <source>
        <strain evidence="1">Pt15</strain>
    </source>
</reference>
<keyword evidence="2" id="KW-1185">Reference proteome</keyword>
<name>A0ABY7CGE5_9BASI</name>
<dbReference type="EMBL" id="CP110423">
    <property type="protein sequence ID" value="WAQ83216.1"/>
    <property type="molecule type" value="Genomic_DNA"/>
</dbReference>